<dbReference type="PROSITE" id="PS51379">
    <property type="entry name" value="4FE4S_FER_2"/>
    <property type="match status" value="2"/>
</dbReference>
<dbReference type="CDD" id="cd03377">
    <property type="entry name" value="TPP_PFOR_PNO"/>
    <property type="match status" value="1"/>
</dbReference>
<proteinExistence type="inferred from homology"/>
<dbReference type="PANTHER" id="PTHR32154">
    <property type="entry name" value="PYRUVATE-FLAVODOXIN OXIDOREDUCTASE-RELATED"/>
    <property type="match status" value="1"/>
</dbReference>
<dbReference type="PIRSF" id="PIRSF000159">
    <property type="entry name" value="NifJ"/>
    <property type="match status" value="1"/>
</dbReference>
<feature type="domain" description="4Fe-4S ferredoxin-type" evidence="10">
    <location>
        <begin position="677"/>
        <end position="706"/>
    </location>
</feature>
<dbReference type="PROSITE" id="PS00198">
    <property type="entry name" value="4FE4S_FER_1"/>
    <property type="match status" value="1"/>
</dbReference>
<keyword evidence="12" id="KW-1185">Reference proteome</keyword>
<name>A0ABM8APQ9_9BACT</name>
<evidence type="ECO:0000313" key="11">
    <source>
        <dbReference type="EMBL" id="BDQ33381.1"/>
    </source>
</evidence>
<evidence type="ECO:0000256" key="5">
    <source>
        <dbReference type="ARBA" id="ARBA00022982"/>
    </source>
</evidence>
<dbReference type="InterPro" id="IPR037112">
    <property type="entry name" value="Pyrv-flavodox_OxR_EKR_sf"/>
</dbReference>
<evidence type="ECO:0000259" key="10">
    <source>
        <dbReference type="PROSITE" id="PS51379"/>
    </source>
</evidence>
<dbReference type="NCBIfam" id="TIGR02176">
    <property type="entry name" value="pyruv_ox_red"/>
    <property type="match status" value="1"/>
</dbReference>
<keyword evidence="8" id="KW-0411">Iron-sulfur</keyword>
<dbReference type="Pfam" id="PF13484">
    <property type="entry name" value="Fer4_16"/>
    <property type="match status" value="1"/>
</dbReference>
<protein>
    <recommendedName>
        <fullName evidence="9">Pyruvate:ferredoxin oxidoreductase</fullName>
        <ecNumber evidence="9">1.2.7.1</ecNumber>
    </recommendedName>
    <alternativeName>
        <fullName evidence="9">Pyruvate synthase</fullName>
    </alternativeName>
</protein>
<dbReference type="InterPro" id="IPR009014">
    <property type="entry name" value="Transketo_C/PFOR_II"/>
</dbReference>
<dbReference type="InterPro" id="IPR002869">
    <property type="entry name" value="Pyrv_flavodox_OxRed_cen"/>
</dbReference>
<gene>
    <name evidence="11" type="primary">poR_3</name>
    <name evidence="11" type="ORF">JCM14722_09230</name>
</gene>
<dbReference type="InterPro" id="IPR017900">
    <property type="entry name" value="4Fe4S_Fe_S_CS"/>
</dbReference>
<dbReference type="InterPro" id="IPR011766">
    <property type="entry name" value="TPP_enzyme_TPP-bd"/>
</dbReference>
<dbReference type="Gene3D" id="3.40.920.10">
    <property type="entry name" value="Pyruvate-ferredoxin oxidoreductase, PFOR, domain III"/>
    <property type="match status" value="1"/>
</dbReference>
<dbReference type="Pfam" id="PF02775">
    <property type="entry name" value="TPP_enzyme_C"/>
    <property type="match status" value="1"/>
</dbReference>
<dbReference type="EMBL" id="AP026708">
    <property type="protein sequence ID" value="BDQ33381.1"/>
    <property type="molecule type" value="Genomic_DNA"/>
</dbReference>
<dbReference type="Gene3D" id="4.10.780.10">
    <property type="entry name" value="Pyruvate-flavodoxin oxidoreductase, EKR domain"/>
    <property type="match status" value="1"/>
</dbReference>
<comment type="similarity">
    <text evidence="1 9">Belongs to the pyruvate:ferredoxin/flavodoxin oxidoreductase family.</text>
</comment>
<dbReference type="Gene3D" id="3.40.50.970">
    <property type="match status" value="2"/>
</dbReference>
<feature type="domain" description="4Fe-4S ferredoxin-type" evidence="10">
    <location>
        <begin position="733"/>
        <end position="764"/>
    </location>
</feature>
<comment type="catalytic activity">
    <reaction evidence="9">
        <text>2 oxidized [2Fe-2S]-[ferredoxin] + pyruvate + CoA = 2 reduced [2Fe-2S]-[ferredoxin] + acetyl-CoA + CO2 + H(+)</text>
        <dbReference type="Rhea" id="RHEA:12765"/>
        <dbReference type="Rhea" id="RHEA-COMP:10000"/>
        <dbReference type="Rhea" id="RHEA-COMP:10001"/>
        <dbReference type="ChEBI" id="CHEBI:15361"/>
        <dbReference type="ChEBI" id="CHEBI:15378"/>
        <dbReference type="ChEBI" id="CHEBI:16526"/>
        <dbReference type="ChEBI" id="CHEBI:33737"/>
        <dbReference type="ChEBI" id="CHEBI:33738"/>
        <dbReference type="ChEBI" id="CHEBI:57287"/>
        <dbReference type="ChEBI" id="CHEBI:57288"/>
        <dbReference type="EC" id="1.2.7.1"/>
    </reaction>
</comment>
<evidence type="ECO:0000256" key="4">
    <source>
        <dbReference type="ARBA" id="ARBA00022723"/>
    </source>
</evidence>
<dbReference type="Pfam" id="PF10371">
    <property type="entry name" value="EKR"/>
    <property type="match status" value="1"/>
</dbReference>
<dbReference type="InterPro" id="IPR019456">
    <property type="entry name" value="Pyrv-flavodox_OxRtase_EKR"/>
</dbReference>
<dbReference type="InterPro" id="IPR002880">
    <property type="entry name" value="Pyrv_Fd/Flavodoxin_OxRdtase_N"/>
</dbReference>
<evidence type="ECO:0000256" key="6">
    <source>
        <dbReference type="ARBA" id="ARBA00023002"/>
    </source>
</evidence>
<dbReference type="SMART" id="SM00890">
    <property type="entry name" value="EKR"/>
    <property type="match status" value="1"/>
</dbReference>
<keyword evidence="4" id="KW-0479">Metal-binding</keyword>
<dbReference type="PANTHER" id="PTHR32154:SF0">
    <property type="entry name" value="PYRUVATE-FLAVODOXIN OXIDOREDUCTASE-RELATED"/>
    <property type="match status" value="1"/>
</dbReference>
<dbReference type="InterPro" id="IPR050722">
    <property type="entry name" value="Pyruvate:ferred/Flavod_OxRd"/>
</dbReference>
<dbReference type="InterPro" id="IPR033412">
    <property type="entry name" value="PFOR_II"/>
</dbReference>
<dbReference type="Pfam" id="PF01558">
    <property type="entry name" value="POR"/>
    <property type="match status" value="1"/>
</dbReference>
<dbReference type="Pfam" id="PF01855">
    <property type="entry name" value="POR_N"/>
    <property type="match status" value="1"/>
</dbReference>
<sequence>MAKMKTMDGNTAAAWVAYAMSETAAIYPITPSSTMGEIADEWAAQNRKNIFGQTVEIRQLQSEAGAAGAVHGGLTGGALTTTFTASQGLLLMIPNMYKIAGELLPCVFHVSARAIAAHALSIFGDHQDVMACRQTGFAMLAAASVQEVMDLSLVSHLSTVEASVPFVSFFDGFRTSHEIQKVEVIDYDDMKPLLNMDKVAEFRARAMNPEHPNVRGTAQNPDIYFQGREASNACYDAIPGIVEEYMQKVSALTGREYRPFDYVGAPDAERVIISMGSSCETIEEVVNHLVAQGEKVGLIKVRLYRPFSAKHFLAVLPASAKTVTVLDRTKEPGALGDPLYQDICTMFLEKGEGPAVIAGRYGLGSKEFTPAMAKAVFDNMASSSPQARFTVGITDDVSNASLVTAETLDTTPLGTVQCKFWGLGSDGTVGANKQAIKIIGDNTDMYAQGYFAYDSKKSGGITISHLRFGEKPIQSTYLVTAADYVACHNPSYVHLYDVLDGIKEGGTFVLNCAWSADDMDRELPASMRRAIAQKKLKFYTVDAVKIAGQVGLGGRINMIMQTAFFKLADVIDFEEAVTLLKAGIKAAYGKKGDKIVNMNNAAVDNAIDAIVEVPVPASWADLADDPKAESDEPDYVRDIMRPVLAQKGDDLPVSVFSKDGTVPSGTSKYEKRGVAILVPEWIADNCIQCNQCAFVCPHSALRPVLADDAEMQSAPATFIAQDAKGKDVKGLKYRMQVNTLDCLGCGNCADICPAKEKALVMKPIATQTGDQVPNFDFSETVSYKDAFKRDTVKGSQFKQSLMEFSGACAGCGETPYVKVLTQLFGERMVIANATGCSSIWGASAPSTPYCTNADGHGPAWGNSLFEDAAEFGFGIEMGVNKRRNTLVAKCEAALETASGDVKAAIENWLAARGDAQDSAETGAALKAALADATDESLKAIAADSDLFTKKSVWIFGGDGWAYDIGYGGVDHVLASGRDINILVLDTEVYSNTGGQSSKATPLGSIAKFAAAGKATGKKDLGRMAMTYGYVYVAQVAMGADKQQMLKAFKEAEAYNGPSLIICYAPCINQGIRKGMGKTQLEQKLAVDSGYWPLYRYNPELVAEGKNPFQLESKAPDGTLQEFLSGENRYAMLERFHPELSKAFRVKIEKDYADRYATYTHLAEADFSRAAGGEDLAACDTGVSAESPGSGEPCDDGR</sequence>
<dbReference type="Gene3D" id="3.40.50.920">
    <property type="match status" value="1"/>
</dbReference>
<evidence type="ECO:0000256" key="9">
    <source>
        <dbReference type="PIRNR" id="PIRNR000159"/>
    </source>
</evidence>
<keyword evidence="7" id="KW-0408">Iron</keyword>
<keyword evidence="11" id="KW-0670">Pyruvate</keyword>
<evidence type="ECO:0000256" key="1">
    <source>
        <dbReference type="ARBA" id="ARBA00009032"/>
    </source>
</evidence>
<accession>A0ABM8APQ9</accession>
<dbReference type="CDD" id="cd07034">
    <property type="entry name" value="TPP_PYR_PFOR_IOR-alpha_like"/>
    <property type="match status" value="1"/>
</dbReference>
<dbReference type="InterPro" id="IPR011895">
    <property type="entry name" value="Pyrv_flavodox_OxRed"/>
</dbReference>
<keyword evidence="2 9" id="KW-0813">Transport</keyword>
<evidence type="ECO:0000256" key="7">
    <source>
        <dbReference type="ARBA" id="ARBA00023004"/>
    </source>
</evidence>
<dbReference type="SUPFAM" id="SSF52922">
    <property type="entry name" value="TK C-terminal domain-like"/>
    <property type="match status" value="1"/>
</dbReference>
<dbReference type="Gene3D" id="3.30.70.20">
    <property type="match status" value="1"/>
</dbReference>
<organism evidence="11 12">
    <name type="scientific">Pseudodesulfovibrio portus</name>
    <dbReference type="NCBI Taxonomy" id="231439"/>
    <lineage>
        <taxon>Bacteria</taxon>
        <taxon>Pseudomonadati</taxon>
        <taxon>Thermodesulfobacteriota</taxon>
        <taxon>Desulfovibrionia</taxon>
        <taxon>Desulfovibrionales</taxon>
        <taxon>Desulfovibrionaceae</taxon>
    </lineage>
</organism>
<dbReference type="InterPro" id="IPR017896">
    <property type="entry name" value="4Fe4S_Fe-S-bd"/>
</dbReference>
<dbReference type="Proteomes" id="UP001061361">
    <property type="component" value="Chromosome"/>
</dbReference>
<evidence type="ECO:0000256" key="8">
    <source>
        <dbReference type="ARBA" id="ARBA00023014"/>
    </source>
</evidence>
<keyword evidence="6 9" id="KW-0560">Oxidoreductase</keyword>
<dbReference type="InterPro" id="IPR019752">
    <property type="entry name" value="Pyrv/ketoisovalerate_OxRed_cat"/>
</dbReference>
<keyword evidence="5 9" id="KW-0249">Electron transport</keyword>
<keyword evidence="3" id="KW-0004">4Fe-4S</keyword>
<evidence type="ECO:0000256" key="2">
    <source>
        <dbReference type="ARBA" id="ARBA00022448"/>
    </source>
</evidence>
<dbReference type="RefSeq" id="WP_264983434.1">
    <property type="nucleotide sequence ID" value="NZ_AP026708.1"/>
</dbReference>
<reference evidence="11" key="1">
    <citation type="submission" date="2022-08" db="EMBL/GenBank/DDBJ databases">
        <title>Genome Sequence of the sulphate-reducing bacterium, Pseudodesulfovibrio portus JCM14722.</title>
        <authorList>
            <person name="Kondo R."/>
            <person name="Kataoka T."/>
        </authorList>
    </citation>
    <scope>NUCLEOTIDE SEQUENCE</scope>
    <source>
        <strain evidence="11">JCM 14722</strain>
    </source>
</reference>
<dbReference type="SUPFAM" id="SSF54862">
    <property type="entry name" value="4Fe-4S ferredoxins"/>
    <property type="match status" value="1"/>
</dbReference>
<dbReference type="EC" id="1.2.7.1" evidence="9"/>
<dbReference type="SUPFAM" id="SSF53323">
    <property type="entry name" value="Pyruvate-ferredoxin oxidoreductase, PFOR, domain III"/>
    <property type="match status" value="1"/>
</dbReference>
<dbReference type="InterPro" id="IPR029061">
    <property type="entry name" value="THDP-binding"/>
</dbReference>
<evidence type="ECO:0000313" key="12">
    <source>
        <dbReference type="Proteomes" id="UP001061361"/>
    </source>
</evidence>
<dbReference type="Pfam" id="PF17147">
    <property type="entry name" value="PFOR_II"/>
    <property type="match status" value="1"/>
</dbReference>
<evidence type="ECO:0000256" key="3">
    <source>
        <dbReference type="ARBA" id="ARBA00022485"/>
    </source>
</evidence>
<dbReference type="SUPFAM" id="SSF52518">
    <property type="entry name" value="Thiamin diphosphate-binding fold (THDP-binding)"/>
    <property type="match status" value="2"/>
</dbReference>